<evidence type="ECO:0000313" key="3">
    <source>
        <dbReference type="Proteomes" id="UP000005481"/>
    </source>
</evidence>
<evidence type="ECO:0000259" key="1">
    <source>
        <dbReference type="Pfam" id="PF00534"/>
    </source>
</evidence>
<dbReference type="InterPro" id="IPR001296">
    <property type="entry name" value="Glyco_trans_1"/>
</dbReference>
<keyword evidence="3" id="KW-1185">Reference proteome</keyword>
<gene>
    <name evidence="2" type="ORF">HMPREF0080_01186</name>
</gene>
<dbReference type="STRING" id="861450.HMPREF0080_01186"/>
<dbReference type="PATRIC" id="fig|861450.3.peg.1104"/>
<dbReference type="GO" id="GO:0016757">
    <property type="term" value="F:glycosyltransferase activity"/>
    <property type="evidence" value="ECO:0007669"/>
    <property type="project" value="TreeGrafter"/>
</dbReference>
<dbReference type="Proteomes" id="UP000005481">
    <property type="component" value="Unassembled WGS sequence"/>
</dbReference>
<dbReference type="HOGENOM" id="CLU_032290_0_0_9"/>
<proteinExistence type="predicted"/>
<dbReference type="PANTHER" id="PTHR45947">
    <property type="entry name" value="SULFOQUINOVOSYL TRANSFERASE SQD2"/>
    <property type="match status" value="1"/>
</dbReference>
<dbReference type="InterPro" id="IPR050194">
    <property type="entry name" value="Glycosyltransferase_grp1"/>
</dbReference>
<dbReference type="AlphaFoldDB" id="G9YHQ2"/>
<keyword evidence="2" id="KW-0808">Transferase</keyword>
<dbReference type="eggNOG" id="COG0438">
    <property type="taxonomic scope" value="Bacteria"/>
</dbReference>
<protein>
    <submittedName>
        <fullName evidence="2">Glycosyltransferase, group 1 family protein</fullName>
    </submittedName>
</protein>
<dbReference type="CDD" id="cd03801">
    <property type="entry name" value="GT4_PimA-like"/>
    <property type="match status" value="1"/>
</dbReference>
<dbReference type="SUPFAM" id="SSF53756">
    <property type="entry name" value="UDP-Glycosyltransferase/glycogen phosphorylase"/>
    <property type="match status" value="1"/>
</dbReference>
<comment type="caution">
    <text evidence="2">The sequence shown here is derived from an EMBL/GenBank/DDBJ whole genome shotgun (WGS) entry which is preliminary data.</text>
</comment>
<accession>G9YHQ2</accession>
<dbReference type="EMBL" id="AGCJ01000044">
    <property type="protein sequence ID" value="EHM40608.1"/>
    <property type="molecule type" value="Genomic_DNA"/>
</dbReference>
<feature type="domain" description="Glycosyl transferase family 1" evidence="1">
    <location>
        <begin position="220"/>
        <end position="349"/>
    </location>
</feature>
<reference evidence="2 3" key="1">
    <citation type="submission" date="2011-08" db="EMBL/GenBank/DDBJ databases">
        <authorList>
            <person name="Weinstock G."/>
            <person name="Sodergren E."/>
            <person name="Clifton S."/>
            <person name="Fulton L."/>
            <person name="Fulton B."/>
            <person name="Courtney L."/>
            <person name="Fronick C."/>
            <person name="Harrison M."/>
            <person name="Strong C."/>
            <person name="Farmer C."/>
            <person name="Delahaunty K."/>
            <person name="Markovic C."/>
            <person name="Hall O."/>
            <person name="Minx P."/>
            <person name="Tomlinson C."/>
            <person name="Mitreva M."/>
            <person name="Hou S."/>
            <person name="Chen J."/>
            <person name="Wollam A."/>
            <person name="Pepin K.H."/>
            <person name="Johnson M."/>
            <person name="Bhonagiri V."/>
            <person name="Zhang X."/>
            <person name="Suruliraj S."/>
            <person name="Warren W."/>
            <person name="Chinwalla A."/>
            <person name="Mardis E.R."/>
            <person name="Wilson R.K."/>
        </authorList>
    </citation>
    <scope>NUCLEOTIDE SEQUENCE [LARGE SCALE GENOMIC DNA]</scope>
    <source>
        <strain evidence="2 3">F0357</strain>
    </source>
</reference>
<dbReference type="Gene3D" id="3.40.50.2000">
    <property type="entry name" value="Glycogen Phosphorylase B"/>
    <property type="match status" value="2"/>
</dbReference>
<evidence type="ECO:0000313" key="2">
    <source>
        <dbReference type="EMBL" id="EHM40608.1"/>
    </source>
</evidence>
<dbReference type="PANTHER" id="PTHR45947:SF3">
    <property type="entry name" value="SULFOQUINOVOSYL TRANSFERASE SQD2"/>
    <property type="match status" value="1"/>
</dbReference>
<organism evidence="2 3">
    <name type="scientific">Anaeroglobus geminatus F0357</name>
    <dbReference type="NCBI Taxonomy" id="861450"/>
    <lineage>
        <taxon>Bacteria</taxon>
        <taxon>Bacillati</taxon>
        <taxon>Bacillota</taxon>
        <taxon>Negativicutes</taxon>
        <taxon>Veillonellales</taxon>
        <taxon>Veillonellaceae</taxon>
        <taxon>Anaeroglobus</taxon>
    </lineage>
</organism>
<name>G9YHQ2_9FIRM</name>
<dbReference type="Pfam" id="PF00534">
    <property type="entry name" value="Glycos_transf_1"/>
    <property type="match status" value="1"/>
</dbReference>
<sequence length="428" mass="48477">MVKIQFMRCFMRILHCLSQLPMKTGSGVYYDTVIAYMRQFGHENAALYGVQEPFAPAPACSMAFPVQFNTDSLPFPVPGMSDEMPYPSTVYSEMTDERITVYRTAFRRRLEEAKRIFQPDVVISHHLFIMTAVVRDVFPDTPVIGVSHGTDLRQLKKHERFRQYVSAAAELEAYWALGKNDKKCIAELFGIPAKRIKIMGGGFKDSVFFAEKPGPEKRERLIKKAPLVVYAGKISRSKGIFEFVQAFAGAQKEFSRRHRTEPARLLYIGNGTAEQIDELKRLSGYCPNLAFRPAMLQPELAALLRQADFYVLPSYYEGIALTAVEAMACNLPVITTEIAGLMELLGPVVNASGFIEYVGLPRLYEVDKPVEEDIPAYIDRLTEAVLRQFEQWAAGKSMPPEVRKEVESHSWHEIVKRMEGELRTLVQA</sequence>